<evidence type="ECO:0000256" key="6">
    <source>
        <dbReference type="SAM" id="MobiDB-lite"/>
    </source>
</evidence>
<feature type="domain" description="Protein root UVB sensitive/RUS" evidence="8">
    <location>
        <begin position="21"/>
        <end position="259"/>
    </location>
</feature>
<reference evidence="9" key="1">
    <citation type="submission" date="2023-01" db="EMBL/GenBank/DDBJ databases">
        <title>Metagenome sequencing of chrysophaentin producing Chrysophaeum taylorii.</title>
        <authorList>
            <person name="Davison J."/>
            <person name="Bewley C."/>
        </authorList>
    </citation>
    <scope>NUCLEOTIDE SEQUENCE</scope>
    <source>
        <strain evidence="9">NIES-1699</strain>
    </source>
</reference>
<comment type="caution">
    <text evidence="9">The sequence shown here is derived from an EMBL/GenBank/DDBJ whole genome shotgun (WGS) entry which is preliminary data.</text>
</comment>
<evidence type="ECO:0000256" key="1">
    <source>
        <dbReference type="ARBA" id="ARBA00004370"/>
    </source>
</evidence>
<keyword evidence="10" id="KW-1185">Reference proteome</keyword>
<evidence type="ECO:0000313" key="9">
    <source>
        <dbReference type="EMBL" id="KAJ8601838.1"/>
    </source>
</evidence>
<organism evidence="9 10">
    <name type="scientific">Chrysophaeum taylorii</name>
    <dbReference type="NCBI Taxonomy" id="2483200"/>
    <lineage>
        <taxon>Eukaryota</taxon>
        <taxon>Sar</taxon>
        <taxon>Stramenopiles</taxon>
        <taxon>Ochrophyta</taxon>
        <taxon>Pelagophyceae</taxon>
        <taxon>Pelagomonadales</taxon>
        <taxon>Pelagomonadaceae</taxon>
        <taxon>Chrysophaeum</taxon>
    </lineage>
</organism>
<evidence type="ECO:0000256" key="3">
    <source>
        <dbReference type="ARBA" id="ARBA00022692"/>
    </source>
</evidence>
<evidence type="ECO:0000313" key="10">
    <source>
        <dbReference type="Proteomes" id="UP001230188"/>
    </source>
</evidence>
<feature type="region of interest" description="Disordered" evidence="6">
    <location>
        <begin position="351"/>
        <end position="374"/>
    </location>
</feature>
<evidence type="ECO:0000259" key="8">
    <source>
        <dbReference type="Pfam" id="PF04884"/>
    </source>
</evidence>
<protein>
    <recommendedName>
        <fullName evidence="8">Protein root UVB sensitive/RUS domain-containing protein</fullName>
    </recommendedName>
</protein>
<dbReference type="Proteomes" id="UP001230188">
    <property type="component" value="Unassembled WGS sequence"/>
</dbReference>
<evidence type="ECO:0000256" key="2">
    <source>
        <dbReference type="ARBA" id="ARBA00007558"/>
    </source>
</evidence>
<evidence type="ECO:0000256" key="4">
    <source>
        <dbReference type="ARBA" id="ARBA00022989"/>
    </source>
</evidence>
<keyword evidence="3 7" id="KW-0812">Transmembrane</keyword>
<dbReference type="AlphaFoldDB" id="A0AAD7UDP0"/>
<sequence>MLVLVGARALREVRGVERVGLVESARRAVVPSGRVAKEYGRYQVFHVAQDVSTQLRSTLATSAVFSGLGLGASATMGAAAATLVFLSRDAAGMAASLAASSGLAPKLGGDARRYRFAADVAVDAALLCEVVSPRAPRALFVPLLCAASVLKACCGVLAGGANAAIGAYFATSAGTSDVAEVTAKSGAVGTLSGILGLALSMGLTSSVVASGARPKFGAAIAAYVALTAAHVVACARGLECLALTAIGCPRRFAILFERWRTAGIALTPGELARADSVVGVPQLSSSVGGVVVCPRRVLETLGEDEVFGSYALTRKKRGRVALAMFKGATPADERRALAHALALETLGRRGGDLRRAPQGRGIRPRGPHLFRRRA</sequence>
<dbReference type="Pfam" id="PF04884">
    <property type="entry name" value="UVB_sens_prot"/>
    <property type="match status" value="1"/>
</dbReference>
<dbReference type="InterPro" id="IPR006968">
    <property type="entry name" value="RUS_fam"/>
</dbReference>
<name>A0AAD7UDP0_9STRA</name>
<proteinExistence type="inferred from homology"/>
<keyword evidence="5 7" id="KW-0472">Membrane</keyword>
<dbReference type="PANTHER" id="PTHR12770">
    <property type="entry name" value="RUS1 FAMILY PROTEIN C16ORF58"/>
    <property type="match status" value="1"/>
</dbReference>
<dbReference type="InterPro" id="IPR054549">
    <property type="entry name" value="UVB_sens_RUS_dom"/>
</dbReference>
<feature type="compositionally biased region" description="Basic residues" evidence="6">
    <location>
        <begin position="362"/>
        <end position="374"/>
    </location>
</feature>
<dbReference type="GO" id="GO:0016020">
    <property type="term" value="C:membrane"/>
    <property type="evidence" value="ECO:0007669"/>
    <property type="project" value="UniProtKB-SubCell"/>
</dbReference>
<evidence type="ECO:0000256" key="5">
    <source>
        <dbReference type="ARBA" id="ARBA00023136"/>
    </source>
</evidence>
<feature type="transmembrane region" description="Helical" evidence="7">
    <location>
        <begin position="139"/>
        <end position="170"/>
    </location>
</feature>
<feature type="transmembrane region" description="Helical" evidence="7">
    <location>
        <begin position="216"/>
        <end position="238"/>
    </location>
</feature>
<feature type="transmembrane region" description="Helical" evidence="7">
    <location>
        <begin position="63"/>
        <end position="86"/>
    </location>
</feature>
<gene>
    <name evidence="9" type="ORF">CTAYLR_009058</name>
</gene>
<comment type="subcellular location">
    <subcellularLocation>
        <location evidence="1">Membrane</location>
    </subcellularLocation>
</comment>
<comment type="similarity">
    <text evidence="2">Belongs to the RUS1 family.</text>
</comment>
<feature type="transmembrane region" description="Helical" evidence="7">
    <location>
        <begin position="190"/>
        <end position="209"/>
    </location>
</feature>
<accession>A0AAD7UDP0</accession>
<dbReference type="EMBL" id="JAQMWT010000400">
    <property type="protein sequence ID" value="KAJ8601838.1"/>
    <property type="molecule type" value="Genomic_DNA"/>
</dbReference>
<keyword evidence="4 7" id="KW-1133">Transmembrane helix</keyword>
<dbReference type="PANTHER" id="PTHR12770:SF31">
    <property type="entry name" value="RUS FAMILY MEMBER 1"/>
    <property type="match status" value="1"/>
</dbReference>
<evidence type="ECO:0000256" key="7">
    <source>
        <dbReference type="SAM" id="Phobius"/>
    </source>
</evidence>